<organism evidence="2 3">
    <name type="scientific">Candidatus Chaera renei</name>
    <dbReference type="NCBI Taxonomy" id="2506947"/>
    <lineage>
        <taxon>Bacteria</taxon>
        <taxon>Candidatus Saccharimonadota</taxon>
        <taxon>Candidatus Saccharimonadia</taxon>
        <taxon>Candidatus Saccharimonadales</taxon>
        <taxon>Candidatus Saccharimonadaceae</taxon>
        <taxon>Candidatus Chaera</taxon>
    </lineage>
</organism>
<reference evidence="2" key="1">
    <citation type="submission" date="2019-01" db="EMBL/GenBank/DDBJ databases">
        <title>Genomic signatures and co-occurrence patterns of the ultra-small Saccharimodia (Patescibacteria phylum) suggest a symbiotic lifestyle.</title>
        <authorList>
            <person name="Lemos L."/>
            <person name="Medeiros J."/>
            <person name="Andreote F."/>
            <person name="Fernandes G."/>
            <person name="Varani A."/>
            <person name="Oliveira G."/>
            <person name="Pylro V."/>
        </authorList>
    </citation>
    <scope>NUCLEOTIDE SEQUENCE [LARGE SCALE GENOMIC DNA]</scope>
    <source>
        <strain evidence="2">AMD01</strain>
    </source>
</reference>
<feature type="domain" description="GH15-like" evidence="1">
    <location>
        <begin position="290"/>
        <end position="588"/>
    </location>
</feature>
<evidence type="ECO:0000313" key="2">
    <source>
        <dbReference type="EMBL" id="RWZ78111.1"/>
    </source>
</evidence>
<sequence>MPRPIVLGNGELHVGLNASGLVEDFYYPHVGQENHLGRLASHKVGVWCGGVFSWLDDGGWNITQDYPHRSLIGHTRAHHPYLGIILEFDDFVDSQQAAFARSVQVINCRGEPREVRLYFHQVFAIAGNNVGDTAQYLPQAPAMMHYKGRRVFLASARISRDQTYFNEYAAGLYAIEGRLGTYKDAEDGSLSLNPVEHGGVDSVIGLSVSLDPHDSARVEYWLAAGKSHHEALAIHRRLSQEGVLKRLLAADRWWEDWLKPSRKYLEGLPGDRSRLAEKCLMIIKSHIDKNGAVIASCDSSMLNYSRDSYAYCWPRDAAYALWPLLRMGFDHEVLQFFGFCRRTLHPDGYLMHKYQPDGAVGSSWHPYIHPGGHTAPPIQEDETAIVLFLAGQYYYSRQDERFLKDFYDSLIRPMANFLAGYVDETTKLPKPSYDLWEERFAVSTYTVAAVYAGITAAVRLAEASSNSQDAVRWQVVADDMRRAAAKLLYDRDRRYLVRSLPPAGSEGTPDTVIDVASFYGAYIFGLFDIQSEEIINPAKTLAETFGQNNRIQGGLPRYEHDLYDLADPGSLGNPWAITTLWLAQYYLETGKTDEADELIEWVCQKSSSSGVLAEQYDPRNGRALSVAPLTWSQAELLNTLLDGLSKQA</sequence>
<gene>
    <name evidence="2" type="ORF">EOT04_02860</name>
</gene>
<comment type="caution">
    <text evidence="2">The sequence shown here is derived from an EMBL/GenBank/DDBJ whole genome shotgun (WGS) entry which is preliminary data.</text>
</comment>
<dbReference type="GO" id="GO:0005975">
    <property type="term" value="P:carbohydrate metabolic process"/>
    <property type="evidence" value="ECO:0007669"/>
    <property type="project" value="InterPro"/>
</dbReference>
<dbReference type="Pfam" id="PF00723">
    <property type="entry name" value="Glyco_hydro_15"/>
    <property type="match status" value="2"/>
</dbReference>
<feature type="domain" description="GH15-like" evidence="1">
    <location>
        <begin position="596"/>
        <end position="639"/>
    </location>
</feature>
<evidence type="ECO:0000259" key="1">
    <source>
        <dbReference type="Pfam" id="PF00723"/>
    </source>
</evidence>
<dbReference type="InterPro" id="IPR012341">
    <property type="entry name" value="6hp_glycosidase-like_sf"/>
</dbReference>
<accession>A0A4Q0AG23</accession>
<dbReference type="EMBL" id="SCKW01000032">
    <property type="protein sequence ID" value="RWZ78111.1"/>
    <property type="molecule type" value="Genomic_DNA"/>
</dbReference>
<evidence type="ECO:0000313" key="3">
    <source>
        <dbReference type="Proteomes" id="UP000289269"/>
    </source>
</evidence>
<name>A0A4Q0AG23_9BACT</name>
<proteinExistence type="predicted"/>
<dbReference type="Proteomes" id="UP000289269">
    <property type="component" value="Unassembled WGS sequence"/>
</dbReference>
<dbReference type="PANTHER" id="PTHR31616:SF13">
    <property type="entry name" value="GLUCAN 1,4-ALPHA-GLUCOSIDASE"/>
    <property type="match status" value="1"/>
</dbReference>
<keyword evidence="3" id="KW-1185">Reference proteome</keyword>
<dbReference type="AlphaFoldDB" id="A0A4Q0AG23"/>
<dbReference type="Gene3D" id="1.50.10.10">
    <property type="match status" value="1"/>
</dbReference>
<dbReference type="GO" id="GO:0004553">
    <property type="term" value="F:hydrolase activity, hydrolyzing O-glycosyl compounds"/>
    <property type="evidence" value="ECO:0007669"/>
    <property type="project" value="TreeGrafter"/>
</dbReference>
<dbReference type="InterPro" id="IPR011613">
    <property type="entry name" value="GH15-like"/>
</dbReference>
<keyword evidence="2" id="KW-0378">Hydrolase</keyword>
<protein>
    <submittedName>
        <fullName evidence="2">Glycoside hydrolase family 15 protein</fullName>
    </submittedName>
</protein>
<dbReference type="PANTHER" id="PTHR31616">
    <property type="entry name" value="TREHALASE"/>
    <property type="match status" value="1"/>
</dbReference>
<dbReference type="InterPro" id="IPR008928">
    <property type="entry name" value="6-hairpin_glycosidase_sf"/>
</dbReference>
<dbReference type="SUPFAM" id="SSF48208">
    <property type="entry name" value="Six-hairpin glycosidases"/>
    <property type="match status" value="1"/>
</dbReference>